<proteinExistence type="predicted"/>
<organism evidence="9 10">
    <name type="scientific">Mya arenaria</name>
    <name type="common">Soft-shell clam</name>
    <dbReference type="NCBI Taxonomy" id="6604"/>
    <lineage>
        <taxon>Eukaryota</taxon>
        <taxon>Metazoa</taxon>
        <taxon>Spiralia</taxon>
        <taxon>Lophotrochozoa</taxon>
        <taxon>Mollusca</taxon>
        <taxon>Bivalvia</taxon>
        <taxon>Autobranchia</taxon>
        <taxon>Heteroconchia</taxon>
        <taxon>Euheterodonta</taxon>
        <taxon>Imparidentia</taxon>
        <taxon>Neoheterodontei</taxon>
        <taxon>Myida</taxon>
        <taxon>Myoidea</taxon>
        <taxon>Myidae</taxon>
        <taxon>Mya</taxon>
    </lineage>
</organism>
<dbReference type="InterPro" id="IPR011029">
    <property type="entry name" value="DEATH-like_dom_sf"/>
</dbReference>
<keyword evidence="5" id="KW-0391">Immunity</keyword>
<keyword evidence="6" id="KW-0175">Coiled coil</keyword>
<evidence type="ECO:0000313" key="10">
    <source>
        <dbReference type="Proteomes" id="UP001164746"/>
    </source>
</evidence>
<feature type="coiled-coil region" evidence="6">
    <location>
        <begin position="653"/>
        <end position="697"/>
    </location>
</feature>
<dbReference type="CDD" id="cd01671">
    <property type="entry name" value="CARD"/>
    <property type="match status" value="1"/>
</dbReference>
<feature type="domain" description="Caspase recruitment" evidence="8">
    <location>
        <begin position="94"/>
        <end position="178"/>
    </location>
</feature>
<keyword evidence="2" id="KW-0597">Phosphoprotein</keyword>
<evidence type="ECO:0000313" key="9">
    <source>
        <dbReference type="EMBL" id="WAR26620.1"/>
    </source>
</evidence>
<keyword evidence="4" id="KW-0832">Ubl conjugation</keyword>
<evidence type="ECO:0000256" key="2">
    <source>
        <dbReference type="ARBA" id="ARBA00022553"/>
    </source>
</evidence>
<dbReference type="Proteomes" id="UP001164746">
    <property type="component" value="Chromosome 14"/>
</dbReference>
<evidence type="ECO:0000256" key="7">
    <source>
        <dbReference type="SAM" id="MobiDB-lite"/>
    </source>
</evidence>
<feature type="region of interest" description="Disordered" evidence="7">
    <location>
        <begin position="335"/>
        <end position="366"/>
    </location>
</feature>
<dbReference type="SUPFAM" id="SSF47986">
    <property type="entry name" value="DEATH domain"/>
    <property type="match status" value="1"/>
</dbReference>
<keyword evidence="10" id="KW-1185">Reference proteome</keyword>
<evidence type="ECO:0000256" key="4">
    <source>
        <dbReference type="ARBA" id="ARBA00022843"/>
    </source>
</evidence>
<sequence>MHQRGYSDPELSCNHVNPTVEDEDTVWTVRGSQGESSQRPLCQELVMKETVICGPEMKVRPLPPLPKAKASSYIYDYVDKEFWTDEQINSNERNKYEERLQFFKEMIISNVDVRQVLPHLTFVEYPQKYRNIATDKSKRDAMICLVDEIEKSEELGRWKQFVEALERCGYEYISQCLKGRSVIDYSYQKKFLKIMSVTVRKQIVPTELTAYLWNADVINDEEKQRIECQQTLQGEIAAADLLLEILPTKSENWYKLFIDALRHAEMIDVANILDLPELHEGKTGQKIISTRTNAEYSPANSMQEVTERIQCDPLNGKIITERFEHRSSSTSLYLVETNPDSDTTTLKSTSPDDVNEQNTNANYENNESSIMDTMEKELYTWSSWASTKSEMELSISEGDCLKVVEDYGDFYGVQVEGITWLIPKDCDLPFFVIALHSRQKEREMELSISEGDCLKVVEDYGDFYERNSPSLPERTPVDAFKINDTTDAATYSDDKRYEEVESPHLRARVFDKVRIPLPGECAESANDTYTFSPLLRERAPVDAFKIYDTTDAATDYDDEPYEEVEPPDLQVCANIIYDRTEAAMDCDDEYYDEACSPHPQDTVDEEPPLVNAFTKTADSRENNVTNAKCTSSSSLLKDSSTLDDIIDADWKFLKKEQELLLEAETLANEELEQFKAVVNLKNNINELQCQKLKVAIEFASAGERFKLHRESIIGVQGGNFDHFEPESEYSSEGLYSAQHMFRNRMENKSRDLPLQFENLYRERSNSRKSWLSRASSFKDSAIYECTSLATVEEDT</sequence>
<dbReference type="EMBL" id="CP111025">
    <property type="protein sequence ID" value="WAR26620.1"/>
    <property type="molecule type" value="Genomic_DNA"/>
</dbReference>
<feature type="domain" description="Caspase recruitment" evidence="8">
    <location>
        <begin position="187"/>
        <end position="271"/>
    </location>
</feature>
<dbReference type="Pfam" id="PF16739">
    <property type="entry name" value="CARD_2"/>
    <property type="match status" value="2"/>
</dbReference>
<evidence type="ECO:0000256" key="1">
    <source>
        <dbReference type="ARBA" id="ARBA00022499"/>
    </source>
</evidence>
<dbReference type="Gene3D" id="1.10.533.10">
    <property type="entry name" value="Death Domain, Fas"/>
    <property type="match status" value="2"/>
</dbReference>
<feature type="compositionally biased region" description="Low complexity" evidence="7">
    <location>
        <begin position="356"/>
        <end position="366"/>
    </location>
</feature>
<reference evidence="9" key="1">
    <citation type="submission" date="2022-11" db="EMBL/GenBank/DDBJ databases">
        <title>Centuries of genome instability and evolution in soft-shell clam transmissible cancer (bioRxiv).</title>
        <authorList>
            <person name="Hart S.F.M."/>
            <person name="Yonemitsu M.A."/>
            <person name="Giersch R.M."/>
            <person name="Beal B.F."/>
            <person name="Arriagada G."/>
            <person name="Davis B.W."/>
            <person name="Ostrander E.A."/>
            <person name="Goff S.P."/>
            <person name="Metzger M.J."/>
        </authorList>
    </citation>
    <scope>NUCLEOTIDE SEQUENCE</scope>
    <source>
        <strain evidence="9">MELC-2E11</strain>
        <tissue evidence="9">Siphon/mantle</tissue>
    </source>
</reference>
<feature type="compositionally biased region" description="Polar residues" evidence="7">
    <location>
        <begin position="335"/>
        <end position="352"/>
    </location>
</feature>
<evidence type="ECO:0000259" key="8">
    <source>
        <dbReference type="Pfam" id="PF16739"/>
    </source>
</evidence>
<accession>A0ABY7FWN5</accession>
<keyword evidence="1" id="KW-1017">Isopeptide bond</keyword>
<keyword evidence="3" id="KW-0399">Innate immunity</keyword>
<evidence type="ECO:0000256" key="3">
    <source>
        <dbReference type="ARBA" id="ARBA00022588"/>
    </source>
</evidence>
<gene>
    <name evidence="9" type="ORF">MAR_012324</name>
</gene>
<name>A0ABY7FWN5_MYAAR</name>
<dbReference type="InterPro" id="IPR031964">
    <property type="entry name" value="CARD_dom"/>
</dbReference>
<evidence type="ECO:0000256" key="6">
    <source>
        <dbReference type="SAM" id="Coils"/>
    </source>
</evidence>
<evidence type="ECO:0000256" key="5">
    <source>
        <dbReference type="ARBA" id="ARBA00022859"/>
    </source>
</evidence>
<protein>
    <recommendedName>
        <fullName evidence="8">Caspase recruitment domain-containing protein</fullName>
    </recommendedName>
</protein>